<accession>A0A1G9HXJ3</accession>
<dbReference type="Pfam" id="PF13689">
    <property type="entry name" value="DUF4154"/>
    <property type="match status" value="1"/>
</dbReference>
<protein>
    <recommendedName>
        <fullName evidence="3">YfiR family protein</fullName>
    </recommendedName>
</protein>
<proteinExistence type="predicted"/>
<dbReference type="EMBL" id="FNFO01000004">
    <property type="protein sequence ID" value="SDL17681.1"/>
    <property type="molecule type" value="Genomic_DNA"/>
</dbReference>
<sequence>MVALLWLLRSGMGWAQGSDYRAQSLFIYNFSKYITWPDSAQTGDFVIGIYGNSPILRELEVMAALKKAGNGRDIVVRPVDRLEQLQDLHLLYLTAAKSRELRDVLTTVGTHPILILAERGGMAQKGADLNFIVMENATLKFEVNTQALKNHHLEIAPELLRIGFVVN</sequence>
<dbReference type="AlphaFoldDB" id="A0A1G9HXJ3"/>
<dbReference type="Proteomes" id="UP000198510">
    <property type="component" value="Unassembled WGS sequence"/>
</dbReference>
<dbReference type="InterPro" id="IPR025293">
    <property type="entry name" value="YfiR/HmsC-like"/>
</dbReference>
<keyword evidence="2" id="KW-1185">Reference proteome</keyword>
<evidence type="ECO:0000313" key="1">
    <source>
        <dbReference type="EMBL" id="SDL17681.1"/>
    </source>
</evidence>
<reference evidence="1 2" key="1">
    <citation type="submission" date="2016-10" db="EMBL/GenBank/DDBJ databases">
        <authorList>
            <person name="de Groot N.N."/>
        </authorList>
    </citation>
    <scope>NUCLEOTIDE SEQUENCE [LARGE SCALE GENOMIC DNA]</scope>
    <source>
        <strain evidence="1 2">DSM 25186</strain>
    </source>
</reference>
<organism evidence="1 2">
    <name type="scientific">Catalinimonas alkaloidigena</name>
    <dbReference type="NCBI Taxonomy" id="1075417"/>
    <lineage>
        <taxon>Bacteria</taxon>
        <taxon>Pseudomonadati</taxon>
        <taxon>Bacteroidota</taxon>
        <taxon>Cytophagia</taxon>
        <taxon>Cytophagales</taxon>
        <taxon>Catalimonadaceae</taxon>
        <taxon>Catalinimonas</taxon>
    </lineage>
</organism>
<dbReference type="STRING" id="1075417.SAMN05421823_104571"/>
<evidence type="ECO:0008006" key="3">
    <source>
        <dbReference type="Google" id="ProtNLM"/>
    </source>
</evidence>
<evidence type="ECO:0000313" key="2">
    <source>
        <dbReference type="Proteomes" id="UP000198510"/>
    </source>
</evidence>
<name>A0A1G9HXJ3_9BACT</name>
<gene>
    <name evidence="1" type="ORF">SAMN05421823_104571</name>
</gene>